<dbReference type="Proteomes" id="UP001165063">
    <property type="component" value="Unassembled WGS sequence"/>
</dbReference>
<sequence>MAPSYREDGYLIIQPGSQNTLVRFGLEDSLSPPAYSIPTKVYKPSLESPFYTIVPPAVDEPSKLEELTVHPIVKGEIVDVDGMNFLLKAILKSILKDRPLILLNNIALLLVQTSARWSNASIESITQYVFETLQLNAFAIVPSALASMFAYGSYANACVIDVGYQKTEITPIVDYQVFVPGSKVLDLGGQFINERLARLLPDLTSAQIETLKKSSIFESLSAEDAKNSFFGTDALTEKNADQDGVFDVAAIVTSDKSTREILAEQEKQKKGKKHVQKVKQNSELERNKFVDDDGNLIEVGKERFQGSAELIDSIARTVYKSLLQVTDPKRRQECYDALVLVGQTSHIKGFRERLFYKLYEDYSVGPEFKNSKGVAPANAAQSAFRNESGSLAKELMIAQVPKHLKFVTKPEYFSEWKKLGFEDCSFLGGEILSKQIFGTSSNSEMFLSREDYQKKGPMGIWHVKL</sequence>
<dbReference type="SMART" id="SM00268">
    <property type="entry name" value="ACTIN"/>
    <property type="match status" value="1"/>
</dbReference>
<dbReference type="SUPFAM" id="SSF53067">
    <property type="entry name" value="Actin-like ATPase domain"/>
    <property type="match status" value="2"/>
</dbReference>
<reference evidence="2" key="1">
    <citation type="submission" date="2023-04" db="EMBL/GenBank/DDBJ databases">
        <title>Ambrosiozyma monospora NBRC 1965.</title>
        <authorList>
            <person name="Ichikawa N."/>
            <person name="Sato H."/>
            <person name="Tonouchi N."/>
        </authorList>
    </citation>
    <scope>NUCLEOTIDE SEQUENCE</scope>
    <source>
        <strain evidence="2">NBRC 1965</strain>
    </source>
</reference>
<protein>
    <submittedName>
        <fullName evidence="2">Unnamed protein product</fullName>
    </submittedName>
</protein>
<evidence type="ECO:0000256" key="1">
    <source>
        <dbReference type="RuleBase" id="RU000487"/>
    </source>
</evidence>
<dbReference type="Gene3D" id="3.90.640.60">
    <property type="match status" value="1"/>
</dbReference>
<dbReference type="Gene3D" id="3.30.420.40">
    <property type="match status" value="2"/>
</dbReference>
<organism evidence="2 3">
    <name type="scientific">Ambrosiozyma monospora</name>
    <name type="common">Yeast</name>
    <name type="synonym">Endomycopsis monosporus</name>
    <dbReference type="NCBI Taxonomy" id="43982"/>
    <lineage>
        <taxon>Eukaryota</taxon>
        <taxon>Fungi</taxon>
        <taxon>Dikarya</taxon>
        <taxon>Ascomycota</taxon>
        <taxon>Saccharomycotina</taxon>
        <taxon>Pichiomycetes</taxon>
        <taxon>Pichiales</taxon>
        <taxon>Pichiaceae</taxon>
        <taxon>Ambrosiozyma</taxon>
    </lineage>
</organism>
<comment type="caution">
    <text evidence="2">The sequence shown here is derived from an EMBL/GenBank/DDBJ whole genome shotgun (WGS) entry which is preliminary data.</text>
</comment>
<dbReference type="AlphaFoldDB" id="A0A9W6Z1B6"/>
<accession>A0A9W6Z1B6</accession>
<evidence type="ECO:0000313" key="3">
    <source>
        <dbReference type="Proteomes" id="UP001165063"/>
    </source>
</evidence>
<dbReference type="InterPro" id="IPR043129">
    <property type="entry name" value="ATPase_NBD"/>
</dbReference>
<name>A0A9W6Z1B6_AMBMO</name>
<dbReference type="OrthoDB" id="74201at2759"/>
<keyword evidence="3" id="KW-1185">Reference proteome</keyword>
<dbReference type="InterPro" id="IPR004000">
    <property type="entry name" value="Actin"/>
</dbReference>
<comment type="similarity">
    <text evidence="1">Belongs to the actin family.</text>
</comment>
<gene>
    <name evidence="2" type="ORF">Amon01_000599700</name>
</gene>
<dbReference type="EMBL" id="BSXU01003604">
    <property type="protein sequence ID" value="GMG40226.1"/>
    <property type="molecule type" value="Genomic_DNA"/>
</dbReference>
<dbReference type="PANTHER" id="PTHR11937">
    <property type="entry name" value="ACTIN"/>
    <property type="match status" value="1"/>
</dbReference>
<evidence type="ECO:0000313" key="2">
    <source>
        <dbReference type="EMBL" id="GMG40226.1"/>
    </source>
</evidence>
<dbReference type="Pfam" id="PF00022">
    <property type="entry name" value="Actin"/>
    <property type="match status" value="1"/>
</dbReference>
<proteinExistence type="inferred from homology"/>